<dbReference type="RefSeq" id="WP_050672644.1">
    <property type="nucleotide sequence ID" value="NZ_CVQZ01000005.1"/>
</dbReference>
<evidence type="ECO:0000256" key="1">
    <source>
        <dbReference type="SAM" id="MobiDB-lite"/>
    </source>
</evidence>
<dbReference type="EMBL" id="CVRL01000008">
    <property type="protein sequence ID" value="CRL09947.1"/>
    <property type="molecule type" value="Genomic_DNA"/>
</dbReference>
<feature type="region of interest" description="Disordered" evidence="1">
    <location>
        <begin position="19"/>
        <end position="56"/>
    </location>
</feature>
<dbReference type="AlphaFoldDB" id="A0A0H5D9W0"/>
<evidence type="ECO:0000313" key="3">
    <source>
        <dbReference type="Proteomes" id="UP000043764"/>
    </source>
</evidence>
<gene>
    <name evidence="2" type="ORF">NIT7321_00784</name>
</gene>
<protein>
    <submittedName>
        <fullName evidence="2">Uncharacterized protein</fullName>
    </submittedName>
</protein>
<dbReference type="STRING" id="481446.NIT7645_00511"/>
<reference evidence="2 3" key="1">
    <citation type="submission" date="2015-05" db="EMBL/GenBank/DDBJ databases">
        <authorList>
            <person name="Rodrigo-Torres Lidia"/>
            <person name="Arahal R.David."/>
        </authorList>
    </citation>
    <scope>NUCLEOTIDE SEQUENCE [LARGE SCALE GENOMIC DNA]</scope>
    <source>
        <strain evidence="2 3">CECT 7321</strain>
    </source>
</reference>
<proteinExistence type="predicted"/>
<dbReference type="OrthoDB" id="7860652at2"/>
<sequence length="150" mass="15660">MTHTADLGDQARGHAADLVGKAKETAHRSVRDATDQARQHVAGEVHGAAEAAQAAANSFDSNGMQAQAAQVIASHLEDAAERVRTLDVEKTVSDVSQFARRNPLLFLSAAALAGFAATRFLKASEPDAAAPDGQPIPTPHIHEGTDHDPA</sequence>
<dbReference type="Proteomes" id="UP000043764">
    <property type="component" value="Unassembled WGS sequence"/>
</dbReference>
<organism evidence="2 3">
    <name type="scientific">Phaeobacter italicus</name>
    <dbReference type="NCBI Taxonomy" id="481446"/>
    <lineage>
        <taxon>Bacteria</taxon>
        <taxon>Pseudomonadati</taxon>
        <taxon>Pseudomonadota</taxon>
        <taxon>Alphaproteobacteria</taxon>
        <taxon>Rhodobacterales</taxon>
        <taxon>Roseobacteraceae</taxon>
        <taxon>Phaeobacter</taxon>
    </lineage>
</organism>
<name>A0A0H5D9W0_9RHOB</name>
<accession>A0A0H5D9W0</accession>
<feature type="region of interest" description="Disordered" evidence="1">
    <location>
        <begin position="126"/>
        <end position="150"/>
    </location>
</feature>
<keyword evidence="3" id="KW-1185">Reference proteome</keyword>
<feature type="compositionally biased region" description="Low complexity" evidence="1">
    <location>
        <begin position="44"/>
        <end position="56"/>
    </location>
</feature>
<evidence type="ECO:0000313" key="2">
    <source>
        <dbReference type="EMBL" id="CRL09947.1"/>
    </source>
</evidence>
<feature type="compositionally biased region" description="Basic and acidic residues" evidence="1">
    <location>
        <begin position="140"/>
        <end position="150"/>
    </location>
</feature>
<feature type="compositionally biased region" description="Basic and acidic residues" evidence="1">
    <location>
        <begin position="19"/>
        <end position="43"/>
    </location>
</feature>